<sequence length="285" mass="32648">MDICQDSLELPRPLSKLIEYTEVREGSKLIEYTEVREGENKPRQVFMPVFFRTTHSPSHQRQESLNPVFNGKKSNLSEILLSLREKPKPKSSLKNPEGSKKQKTVSFCSLLEMSSPEALTNSVIYLGEKTEKDICEDSLEQDSNKSEFTTTANSINNENIENKQEKFPDTATSTQQNLEFREESEEDPQSPISFEEAPKFPFEEEVRSSMGNREVEFNEFSTVAFCEKCDMEIVTAVSFEKVKGEGCGSVAEWILCWALPTCMYRKKKLIHKCPNCGFDIAKFDW</sequence>
<proteinExistence type="predicted"/>
<reference evidence="3 4" key="1">
    <citation type="submission" date="2016-11" db="EMBL/GenBank/DDBJ databases">
        <title>The macronuclear genome of Stentor coeruleus: a giant cell with tiny introns.</title>
        <authorList>
            <person name="Slabodnick M."/>
            <person name="Ruby J.G."/>
            <person name="Reiff S.B."/>
            <person name="Swart E.C."/>
            <person name="Gosai S."/>
            <person name="Prabakaran S."/>
            <person name="Witkowska E."/>
            <person name="Larue G.E."/>
            <person name="Fisher S."/>
            <person name="Freeman R.M."/>
            <person name="Gunawardena J."/>
            <person name="Chu W."/>
            <person name="Stover N.A."/>
            <person name="Gregory B.D."/>
            <person name="Nowacki M."/>
            <person name="Derisi J."/>
            <person name="Roy S.W."/>
            <person name="Marshall W.F."/>
            <person name="Sood P."/>
        </authorList>
    </citation>
    <scope>NUCLEOTIDE SEQUENCE [LARGE SCALE GENOMIC DNA]</scope>
    <source>
        <strain evidence="3">WM001</strain>
    </source>
</reference>
<dbReference type="EMBL" id="MPUH01000083">
    <property type="protein sequence ID" value="OMJ91343.1"/>
    <property type="molecule type" value="Genomic_DNA"/>
</dbReference>
<organism evidence="3 4">
    <name type="scientific">Stentor coeruleus</name>
    <dbReference type="NCBI Taxonomy" id="5963"/>
    <lineage>
        <taxon>Eukaryota</taxon>
        <taxon>Sar</taxon>
        <taxon>Alveolata</taxon>
        <taxon>Ciliophora</taxon>
        <taxon>Postciliodesmatophora</taxon>
        <taxon>Heterotrichea</taxon>
        <taxon>Heterotrichida</taxon>
        <taxon>Stentoridae</taxon>
        <taxon>Stentor</taxon>
    </lineage>
</organism>
<protein>
    <recommendedName>
        <fullName evidence="2">LITAF domain-containing protein</fullName>
    </recommendedName>
</protein>
<evidence type="ECO:0000313" key="4">
    <source>
        <dbReference type="Proteomes" id="UP000187209"/>
    </source>
</evidence>
<accession>A0A1R2CQT8</accession>
<dbReference type="PROSITE" id="PS51837">
    <property type="entry name" value="LITAF"/>
    <property type="match status" value="1"/>
</dbReference>
<feature type="region of interest" description="Disordered" evidence="1">
    <location>
        <begin position="139"/>
        <end position="196"/>
    </location>
</feature>
<dbReference type="Proteomes" id="UP000187209">
    <property type="component" value="Unassembled WGS sequence"/>
</dbReference>
<dbReference type="OrthoDB" id="324545at2759"/>
<name>A0A1R2CQT8_9CILI</name>
<evidence type="ECO:0000259" key="2">
    <source>
        <dbReference type="PROSITE" id="PS51837"/>
    </source>
</evidence>
<evidence type="ECO:0000256" key="1">
    <source>
        <dbReference type="SAM" id="MobiDB-lite"/>
    </source>
</evidence>
<comment type="caution">
    <text evidence="3">The sequence shown here is derived from an EMBL/GenBank/DDBJ whole genome shotgun (WGS) entry which is preliminary data.</text>
</comment>
<gene>
    <name evidence="3" type="ORF">SteCoe_6138</name>
</gene>
<dbReference type="InterPro" id="IPR006629">
    <property type="entry name" value="LITAF"/>
</dbReference>
<dbReference type="AlphaFoldDB" id="A0A1R2CQT8"/>
<keyword evidence="4" id="KW-1185">Reference proteome</keyword>
<feature type="domain" description="LITAF" evidence="2">
    <location>
        <begin position="206"/>
        <end position="285"/>
    </location>
</feature>
<dbReference type="Pfam" id="PF10601">
    <property type="entry name" value="zf-LITAF-like"/>
    <property type="match status" value="1"/>
</dbReference>
<evidence type="ECO:0000313" key="3">
    <source>
        <dbReference type="EMBL" id="OMJ91343.1"/>
    </source>
</evidence>